<keyword evidence="4 5" id="KW-0413">Isomerase</keyword>
<feature type="domain" description="PPIase FKBP-type" evidence="7">
    <location>
        <begin position="19"/>
        <end position="106"/>
    </location>
</feature>
<dbReference type="Gene3D" id="3.10.50.40">
    <property type="match status" value="1"/>
</dbReference>
<gene>
    <name evidence="8" type="ORF">A2493_03790</name>
</gene>
<organism evidence="8 9">
    <name type="scientific">Candidatus Magasanikbacteria bacterium RIFOXYC12_FULL_33_11</name>
    <dbReference type="NCBI Taxonomy" id="1798701"/>
    <lineage>
        <taxon>Bacteria</taxon>
        <taxon>Candidatus Magasanikiibacteriota</taxon>
    </lineage>
</organism>
<evidence type="ECO:0000256" key="5">
    <source>
        <dbReference type="PROSITE-ProRule" id="PRU00277"/>
    </source>
</evidence>
<evidence type="ECO:0000313" key="8">
    <source>
        <dbReference type="EMBL" id="OGH85040.1"/>
    </source>
</evidence>
<evidence type="ECO:0000259" key="7">
    <source>
        <dbReference type="PROSITE" id="PS50059"/>
    </source>
</evidence>
<reference evidence="8 9" key="1">
    <citation type="journal article" date="2016" name="Nat. Commun.">
        <title>Thousands of microbial genomes shed light on interconnected biogeochemical processes in an aquifer system.</title>
        <authorList>
            <person name="Anantharaman K."/>
            <person name="Brown C.T."/>
            <person name="Hug L.A."/>
            <person name="Sharon I."/>
            <person name="Castelle C.J."/>
            <person name="Probst A.J."/>
            <person name="Thomas B.C."/>
            <person name="Singh A."/>
            <person name="Wilkins M.J."/>
            <person name="Karaoz U."/>
            <person name="Brodie E.L."/>
            <person name="Williams K.H."/>
            <person name="Hubbard S.S."/>
            <person name="Banfield J.F."/>
        </authorList>
    </citation>
    <scope>NUCLEOTIDE SEQUENCE [LARGE SCALE GENOMIC DNA]</scope>
</reference>
<dbReference type="AlphaFoldDB" id="A0A1F6NMP3"/>
<dbReference type="FunFam" id="3.10.50.40:FF:000006">
    <property type="entry name" value="Peptidyl-prolyl cis-trans isomerase"/>
    <property type="match status" value="1"/>
</dbReference>
<dbReference type="EMBL" id="MFQW01000049">
    <property type="protein sequence ID" value="OGH85040.1"/>
    <property type="molecule type" value="Genomic_DNA"/>
</dbReference>
<dbReference type="Pfam" id="PF00254">
    <property type="entry name" value="FKBP_C"/>
    <property type="match status" value="1"/>
</dbReference>
<sequence length="106" mass="11649">MDLQIEILQEGEGQEAQHGDTVSVHYVGTFEDGNKFDSSVDRGEPFAFPLGRGMVIKGWDDGVVGMKLGEKRKLIIPYHLGYGENGYGPIPPKATLIFEVELLGIE</sequence>
<dbReference type="PANTHER" id="PTHR43811">
    <property type="entry name" value="FKBP-TYPE PEPTIDYL-PROLYL CIS-TRANS ISOMERASE FKPA"/>
    <property type="match status" value="1"/>
</dbReference>
<evidence type="ECO:0000256" key="4">
    <source>
        <dbReference type="ARBA" id="ARBA00023235"/>
    </source>
</evidence>
<dbReference type="Proteomes" id="UP000178349">
    <property type="component" value="Unassembled WGS sequence"/>
</dbReference>
<dbReference type="PROSITE" id="PS50059">
    <property type="entry name" value="FKBP_PPIASE"/>
    <property type="match status" value="1"/>
</dbReference>
<evidence type="ECO:0000256" key="2">
    <source>
        <dbReference type="ARBA" id="ARBA00006577"/>
    </source>
</evidence>
<dbReference type="EC" id="5.2.1.8" evidence="6"/>
<comment type="catalytic activity">
    <reaction evidence="1 5 6">
        <text>[protein]-peptidylproline (omega=180) = [protein]-peptidylproline (omega=0)</text>
        <dbReference type="Rhea" id="RHEA:16237"/>
        <dbReference type="Rhea" id="RHEA-COMP:10747"/>
        <dbReference type="Rhea" id="RHEA-COMP:10748"/>
        <dbReference type="ChEBI" id="CHEBI:83833"/>
        <dbReference type="ChEBI" id="CHEBI:83834"/>
        <dbReference type="EC" id="5.2.1.8"/>
    </reaction>
</comment>
<dbReference type="InterPro" id="IPR046357">
    <property type="entry name" value="PPIase_dom_sf"/>
</dbReference>
<protein>
    <recommendedName>
        <fullName evidence="6">Peptidyl-prolyl cis-trans isomerase</fullName>
        <ecNumber evidence="6">5.2.1.8</ecNumber>
    </recommendedName>
</protein>
<evidence type="ECO:0000313" key="9">
    <source>
        <dbReference type="Proteomes" id="UP000178349"/>
    </source>
</evidence>
<evidence type="ECO:0000256" key="3">
    <source>
        <dbReference type="ARBA" id="ARBA00023110"/>
    </source>
</evidence>
<dbReference type="InterPro" id="IPR001179">
    <property type="entry name" value="PPIase_FKBP_dom"/>
</dbReference>
<name>A0A1F6NMP3_9BACT</name>
<comment type="similarity">
    <text evidence="2 6">Belongs to the FKBP-type PPIase family.</text>
</comment>
<dbReference type="PANTHER" id="PTHR43811:SF19">
    <property type="entry name" value="39 KDA FK506-BINDING NUCLEAR PROTEIN"/>
    <property type="match status" value="1"/>
</dbReference>
<dbReference type="SUPFAM" id="SSF54534">
    <property type="entry name" value="FKBP-like"/>
    <property type="match status" value="1"/>
</dbReference>
<dbReference type="GO" id="GO:0003755">
    <property type="term" value="F:peptidyl-prolyl cis-trans isomerase activity"/>
    <property type="evidence" value="ECO:0007669"/>
    <property type="project" value="UniProtKB-UniRule"/>
</dbReference>
<evidence type="ECO:0000256" key="1">
    <source>
        <dbReference type="ARBA" id="ARBA00000971"/>
    </source>
</evidence>
<proteinExistence type="inferred from homology"/>
<evidence type="ECO:0000256" key="6">
    <source>
        <dbReference type="RuleBase" id="RU003915"/>
    </source>
</evidence>
<keyword evidence="3 5" id="KW-0697">Rotamase</keyword>
<accession>A0A1F6NMP3</accession>
<comment type="caution">
    <text evidence="8">The sequence shown here is derived from an EMBL/GenBank/DDBJ whole genome shotgun (WGS) entry which is preliminary data.</text>
</comment>